<dbReference type="SUPFAM" id="SSF103473">
    <property type="entry name" value="MFS general substrate transporter"/>
    <property type="match status" value="1"/>
</dbReference>
<evidence type="ECO:0000256" key="2">
    <source>
        <dbReference type="ARBA" id="ARBA00022692"/>
    </source>
</evidence>
<comment type="caution">
    <text evidence="6">The sequence shown here is derived from an EMBL/GenBank/DDBJ whole genome shotgun (WGS) entry which is preliminary data.</text>
</comment>
<dbReference type="Gene3D" id="1.20.1250.20">
    <property type="entry name" value="MFS general substrate transporter like domains"/>
    <property type="match status" value="2"/>
</dbReference>
<gene>
    <name evidence="6" type="ORF">Plo01_79780</name>
</gene>
<dbReference type="RefSeq" id="WP_239317951.1">
    <property type="nucleotide sequence ID" value="NZ_BOOH01000082.1"/>
</dbReference>
<dbReference type="Proteomes" id="UP000616724">
    <property type="component" value="Unassembled WGS sequence"/>
</dbReference>
<dbReference type="Pfam" id="PF07690">
    <property type="entry name" value="MFS_1"/>
    <property type="match status" value="1"/>
</dbReference>
<dbReference type="PANTHER" id="PTHR23514">
    <property type="entry name" value="BYPASS OF STOP CODON PROTEIN 6"/>
    <property type="match status" value="1"/>
</dbReference>
<evidence type="ECO:0000256" key="3">
    <source>
        <dbReference type="ARBA" id="ARBA00022989"/>
    </source>
</evidence>
<evidence type="ECO:0000256" key="5">
    <source>
        <dbReference type="SAM" id="Phobius"/>
    </source>
</evidence>
<feature type="transmembrane region" description="Helical" evidence="5">
    <location>
        <begin position="379"/>
        <end position="397"/>
    </location>
</feature>
<dbReference type="GO" id="GO:0016020">
    <property type="term" value="C:membrane"/>
    <property type="evidence" value="ECO:0007669"/>
    <property type="project" value="UniProtKB-SubCell"/>
</dbReference>
<feature type="transmembrane region" description="Helical" evidence="5">
    <location>
        <begin position="49"/>
        <end position="68"/>
    </location>
</feature>
<dbReference type="GO" id="GO:0022857">
    <property type="term" value="F:transmembrane transporter activity"/>
    <property type="evidence" value="ECO:0007669"/>
    <property type="project" value="InterPro"/>
</dbReference>
<keyword evidence="2 5" id="KW-0812">Transmembrane</keyword>
<evidence type="ECO:0000256" key="4">
    <source>
        <dbReference type="ARBA" id="ARBA00023136"/>
    </source>
</evidence>
<evidence type="ECO:0000313" key="6">
    <source>
        <dbReference type="EMBL" id="GIH81549.1"/>
    </source>
</evidence>
<feature type="transmembrane region" description="Helical" evidence="5">
    <location>
        <begin position="316"/>
        <end position="336"/>
    </location>
</feature>
<dbReference type="InterPro" id="IPR051788">
    <property type="entry name" value="MFS_Transporter"/>
</dbReference>
<name>A0A8J3RY00_9ACTN</name>
<organism evidence="6 7">
    <name type="scientific">Planobispora longispora</name>
    <dbReference type="NCBI Taxonomy" id="28887"/>
    <lineage>
        <taxon>Bacteria</taxon>
        <taxon>Bacillati</taxon>
        <taxon>Actinomycetota</taxon>
        <taxon>Actinomycetes</taxon>
        <taxon>Streptosporangiales</taxon>
        <taxon>Streptosporangiaceae</taxon>
        <taxon>Planobispora</taxon>
    </lineage>
</organism>
<feature type="transmembrane region" description="Helical" evidence="5">
    <location>
        <begin position="291"/>
        <end position="310"/>
    </location>
</feature>
<evidence type="ECO:0000256" key="1">
    <source>
        <dbReference type="ARBA" id="ARBA00004141"/>
    </source>
</evidence>
<accession>A0A8J3RY00</accession>
<feature type="transmembrane region" description="Helical" evidence="5">
    <location>
        <begin position="348"/>
        <end position="367"/>
    </location>
</feature>
<dbReference type="PANTHER" id="PTHR23514:SF13">
    <property type="entry name" value="INNER MEMBRANE PROTEIN YBJJ"/>
    <property type="match status" value="1"/>
</dbReference>
<keyword evidence="7" id="KW-1185">Reference proteome</keyword>
<sequence>MTLIRYDRTALRHGRIAVCLLFLLSGTAIGTWTARIPTIKHDLGLGDGQLSLGLLGIAAGAITGMQLVGRLVDRFGSVRVMGPMAFAQAAVLVLPALAPDPVTLTLALFAFGAVHGTLDVAMNANAVEVERAAGRSLMSSFHAVFSIGGFLGAAAGGLFATVGLSPAATFLIVATAITAMALQASRWALAAPAEPVPTGPVPAEAGSTAAGISEARTGGAGAGGALLLGVLAFCCMIGEGAAADWSSVYLHDALNSSEWLAAAAYAAFSTMMTAGRLAGDRLAAALGPVTLVRGCGLLAAAGLGTALLIGHPIAGVAGFACFGAGLSCIVPQVFSAAGRRDPARAGRALARVASLGYVGFLTGPVLIGGAAELLGLPRALAIPALLALFVAVMAQALRTTVFTK</sequence>
<dbReference type="EMBL" id="BOOH01000082">
    <property type="protein sequence ID" value="GIH81549.1"/>
    <property type="molecule type" value="Genomic_DNA"/>
</dbReference>
<protein>
    <submittedName>
        <fullName evidence="6">MFS transporter</fullName>
    </submittedName>
</protein>
<keyword evidence="4 5" id="KW-0472">Membrane</keyword>
<evidence type="ECO:0000313" key="7">
    <source>
        <dbReference type="Proteomes" id="UP000616724"/>
    </source>
</evidence>
<comment type="subcellular location">
    <subcellularLocation>
        <location evidence="1">Membrane</location>
        <topology evidence="1">Multi-pass membrane protein</topology>
    </subcellularLocation>
</comment>
<feature type="transmembrane region" description="Helical" evidence="5">
    <location>
        <begin position="259"/>
        <end position="279"/>
    </location>
</feature>
<proteinExistence type="predicted"/>
<dbReference type="InterPro" id="IPR036259">
    <property type="entry name" value="MFS_trans_sf"/>
</dbReference>
<reference evidence="6 7" key="1">
    <citation type="submission" date="2021-01" db="EMBL/GenBank/DDBJ databases">
        <title>Whole genome shotgun sequence of Planobispora longispora NBRC 13918.</title>
        <authorList>
            <person name="Komaki H."/>
            <person name="Tamura T."/>
        </authorList>
    </citation>
    <scope>NUCLEOTIDE SEQUENCE [LARGE SCALE GENOMIC DNA]</scope>
    <source>
        <strain evidence="6 7">NBRC 13918</strain>
    </source>
</reference>
<keyword evidence="3 5" id="KW-1133">Transmembrane helix</keyword>
<dbReference type="AlphaFoldDB" id="A0A8J3RY00"/>
<feature type="transmembrane region" description="Helical" evidence="5">
    <location>
        <begin position="220"/>
        <end position="239"/>
    </location>
</feature>
<dbReference type="InterPro" id="IPR011701">
    <property type="entry name" value="MFS"/>
</dbReference>
<dbReference type="CDD" id="cd17393">
    <property type="entry name" value="MFS_MosC_like"/>
    <property type="match status" value="1"/>
</dbReference>